<reference evidence="1" key="1">
    <citation type="submission" date="2021-02" db="EMBL/GenBank/DDBJ databases">
        <authorList>
            <consortium name="DOE Joint Genome Institute"/>
            <person name="Ahrendt S."/>
            <person name="Looney B.P."/>
            <person name="Miyauchi S."/>
            <person name="Morin E."/>
            <person name="Drula E."/>
            <person name="Courty P.E."/>
            <person name="Chicoki N."/>
            <person name="Fauchery L."/>
            <person name="Kohler A."/>
            <person name="Kuo A."/>
            <person name="Labutti K."/>
            <person name="Pangilinan J."/>
            <person name="Lipzen A."/>
            <person name="Riley R."/>
            <person name="Andreopoulos W."/>
            <person name="He G."/>
            <person name="Johnson J."/>
            <person name="Barry K.W."/>
            <person name="Grigoriev I.V."/>
            <person name="Nagy L."/>
            <person name="Hibbett D."/>
            <person name="Henrissat B."/>
            <person name="Matheny P.B."/>
            <person name="Labbe J."/>
            <person name="Martin F."/>
        </authorList>
    </citation>
    <scope>NUCLEOTIDE SEQUENCE</scope>
    <source>
        <strain evidence="1">FP105234-sp</strain>
    </source>
</reference>
<organism evidence="1 2">
    <name type="scientific">Auriscalpium vulgare</name>
    <dbReference type="NCBI Taxonomy" id="40419"/>
    <lineage>
        <taxon>Eukaryota</taxon>
        <taxon>Fungi</taxon>
        <taxon>Dikarya</taxon>
        <taxon>Basidiomycota</taxon>
        <taxon>Agaricomycotina</taxon>
        <taxon>Agaricomycetes</taxon>
        <taxon>Russulales</taxon>
        <taxon>Auriscalpiaceae</taxon>
        <taxon>Auriscalpium</taxon>
    </lineage>
</organism>
<evidence type="ECO:0000313" key="1">
    <source>
        <dbReference type="EMBL" id="KAI0043842.1"/>
    </source>
</evidence>
<evidence type="ECO:0000313" key="2">
    <source>
        <dbReference type="Proteomes" id="UP000814033"/>
    </source>
</evidence>
<proteinExistence type="predicted"/>
<dbReference type="Proteomes" id="UP000814033">
    <property type="component" value="Unassembled WGS sequence"/>
</dbReference>
<comment type="caution">
    <text evidence="1">The sequence shown here is derived from an EMBL/GenBank/DDBJ whole genome shotgun (WGS) entry which is preliminary data.</text>
</comment>
<sequence length="109" mass="11702">MPNALYHIVLEVELELGDVITVDIHVSPYGTLAISWARAGAEDAPFHSSGPLPPPPRLAQRLFEVPMRGAPVIRTVALELKVPADVGSLSVLTRSEDAGVARGRPDEEE</sequence>
<keyword evidence="2" id="KW-1185">Reference proteome</keyword>
<dbReference type="EMBL" id="MU276002">
    <property type="protein sequence ID" value="KAI0043842.1"/>
    <property type="molecule type" value="Genomic_DNA"/>
</dbReference>
<protein>
    <submittedName>
        <fullName evidence="1">Uncharacterized protein</fullName>
    </submittedName>
</protein>
<name>A0ACB8RIW0_9AGAM</name>
<gene>
    <name evidence="1" type="ORF">FA95DRAFT_1609024</name>
</gene>
<reference evidence="1" key="2">
    <citation type="journal article" date="2022" name="New Phytol.">
        <title>Evolutionary transition to the ectomycorrhizal habit in the genomes of a hyperdiverse lineage of mushroom-forming fungi.</title>
        <authorList>
            <person name="Looney B."/>
            <person name="Miyauchi S."/>
            <person name="Morin E."/>
            <person name="Drula E."/>
            <person name="Courty P.E."/>
            <person name="Kohler A."/>
            <person name="Kuo A."/>
            <person name="LaButti K."/>
            <person name="Pangilinan J."/>
            <person name="Lipzen A."/>
            <person name="Riley R."/>
            <person name="Andreopoulos W."/>
            <person name="He G."/>
            <person name="Johnson J."/>
            <person name="Nolan M."/>
            <person name="Tritt A."/>
            <person name="Barry K.W."/>
            <person name="Grigoriev I.V."/>
            <person name="Nagy L.G."/>
            <person name="Hibbett D."/>
            <person name="Henrissat B."/>
            <person name="Matheny P.B."/>
            <person name="Labbe J."/>
            <person name="Martin F.M."/>
        </authorList>
    </citation>
    <scope>NUCLEOTIDE SEQUENCE</scope>
    <source>
        <strain evidence="1">FP105234-sp</strain>
    </source>
</reference>
<accession>A0ACB8RIW0</accession>